<comment type="caution">
    <text evidence="2">The sequence shown here is derived from an EMBL/GenBank/DDBJ whole genome shotgun (WGS) entry which is preliminary data.</text>
</comment>
<reference evidence="2" key="1">
    <citation type="journal article" date="2023" name="bioRxiv">
        <title>Improved chromosome-level genome assembly for marigold (Tagetes erecta).</title>
        <authorList>
            <person name="Jiang F."/>
            <person name="Yuan L."/>
            <person name="Wang S."/>
            <person name="Wang H."/>
            <person name="Xu D."/>
            <person name="Wang A."/>
            <person name="Fan W."/>
        </authorList>
    </citation>
    <scope>NUCLEOTIDE SEQUENCE</scope>
    <source>
        <strain evidence="2">WSJ</strain>
        <tissue evidence="2">Leaf</tissue>
    </source>
</reference>
<dbReference type="EMBL" id="JAUHHV010000001">
    <property type="protein sequence ID" value="KAK1438440.1"/>
    <property type="molecule type" value="Genomic_DNA"/>
</dbReference>
<name>A0AAD8L9T7_TARER</name>
<keyword evidence="3" id="KW-1185">Reference proteome</keyword>
<evidence type="ECO:0000313" key="3">
    <source>
        <dbReference type="Proteomes" id="UP001229421"/>
    </source>
</evidence>
<evidence type="ECO:0000313" key="2">
    <source>
        <dbReference type="EMBL" id="KAK1438440.1"/>
    </source>
</evidence>
<dbReference type="AlphaFoldDB" id="A0AAD8L9T7"/>
<gene>
    <name evidence="2" type="ORF">QVD17_04249</name>
</gene>
<organism evidence="2 3">
    <name type="scientific">Tagetes erecta</name>
    <name type="common">African marigold</name>
    <dbReference type="NCBI Taxonomy" id="13708"/>
    <lineage>
        <taxon>Eukaryota</taxon>
        <taxon>Viridiplantae</taxon>
        <taxon>Streptophyta</taxon>
        <taxon>Embryophyta</taxon>
        <taxon>Tracheophyta</taxon>
        <taxon>Spermatophyta</taxon>
        <taxon>Magnoliopsida</taxon>
        <taxon>eudicotyledons</taxon>
        <taxon>Gunneridae</taxon>
        <taxon>Pentapetalae</taxon>
        <taxon>asterids</taxon>
        <taxon>campanulids</taxon>
        <taxon>Asterales</taxon>
        <taxon>Asteraceae</taxon>
        <taxon>Asteroideae</taxon>
        <taxon>Heliantheae alliance</taxon>
        <taxon>Tageteae</taxon>
        <taxon>Tagetes</taxon>
    </lineage>
</organism>
<sequence>MAARTFPEIPTPSSLLSAYASMSTSIMLFRTMFNQLFPPQLRRCRRSFSLITKSVKDTYINIKFAESEEIGDSFEGVPVTWRYVRQQPQKRTGDRDGFDYANGKPSSGGGFSPERKFIELKFVNHNQFGEE</sequence>
<evidence type="ECO:0000256" key="1">
    <source>
        <dbReference type="SAM" id="MobiDB-lite"/>
    </source>
</evidence>
<accession>A0AAD8L9T7</accession>
<proteinExistence type="predicted"/>
<protein>
    <submittedName>
        <fullName evidence="2">Uncharacterized protein</fullName>
    </submittedName>
</protein>
<feature type="region of interest" description="Disordered" evidence="1">
    <location>
        <begin position="86"/>
        <end position="113"/>
    </location>
</feature>
<dbReference type="Proteomes" id="UP001229421">
    <property type="component" value="Unassembled WGS sequence"/>
</dbReference>